<feature type="transmembrane region" description="Helical" evidence="3">
    <location>
        <begin position="261"/>
        <end position="286"/>
    </location>
</feature>
<dbReference type="Pfam" id="PF00957">
    <property type="entry name" value="Synaptobrevin"/>
    <property type="match status" value="1"/>
</dbReference>
<sequence length="292" mass="33166">MTYKDIHKQLIFTTLTLNSSTLYSTENVKLAHSINNLNCSELVSSELGLINSSKTLIGSFPVYTSGAVTKTFLLLYFMKKTLHNPDGSNDLVTVVTLAHHDVNKTLILSILKKIMDKYFEFRKEMSSTTDNADSSSTADQSRNKPGEFKMYMTQIIKFEEMQYESNQRMYNYGSINRGDDDSDGSGPSRGDVITPNQLLLANEEVGEVRSLMLDNINKLMNRGDKINSLVDQTDRLTSSSSVFQRKAQAIKRKMWFSNAKFWIVCVSVFILLLYFFIGFECGFPLFGHCIRH</sequence>
<dbReference type="GO" id="GO:0015031">
    <property type="term" value="P:protein transport"/>
    <property type="evidence" value="ECO:0007669"/>
    <property type="project" value="UniProtKB-KW"/>
</dbReference>
<dbReference type="VEuPathDB" id="FungiDB:CXQ85_002676"/>
<evidence type="ECO:0000256" key="3">
    <source>
        <dbReference type="SAM" id="Phobius"/>
    </source>
</evidence>
<dbReference type="GO" id="GO:0016192">
    <property type="term" value="P:vesicle-mediated transport"/>
    <property type="evidence" value="ECO:0007669"/>
    <property type="project" value="InterPro"/>
</dbReference>
<evidence type="ECO:0000256" key="2">
    <source>
        <dbReference type="PROSITE-ProRule" id="PRU00290"/>
    </source>
</evidence>
<evidence type="ECO:0000256" key="1">
    <source>
        <dbReference type="ARBA" id="ARBA00022927"/>
    </source>
</evidence>
<dbReference type="STRING" id="45357.A0A2V1B161"/>
<dbReference type="InterPro" id="IPR042855">
    <property type="entry name" value="V_SNARE_CC"/>
</dbReference>
<keyword evidence="3" id="KW-1133">Transmembrane helix</keyword>
<evidence type="ECO:0000259" key="4">
    <source>
        <dbReference type="PROSITE" id="PS50892"/>
    </source>
</evidence>
<keyword evidence="3" id="KW-0812">Transmembrane</keyword>
<comment type="caution">
    <text evidence="5">The sequence shown here is derived from an EMBL/GenBank/DDBJ whole genome shotgun (WGS) entry which is preliminary data.</text>
</comment>
<dbReference type="CDD" id="cd15843">
    <property type="entry name" value="R-SNARE"/>
    <property type="match status" value="1"/>
</dbReference>
<evidence type="ECO:0000313" key="5">
    <source>
        <dbReference type="EMBL" id="PVH22951.1"/>
    </source>
</evidence>
<protein>
    <recommendedName>
        <fullName evidence="4">V-SNARE coiled-coil homology domain-containing protein</fullName>
    </recommendedName>
</protein>
<dbReference type="PANTHER" id="PTHR21136:SF168">
    <property type="entry name" value="VESICLE-ASSOCIATED MEMBRANE PROTEIN 9"/>
    <property type="match status" value="1"/>
</dbReference>
<gene>
    <name evidence="5" type="ORF">CXQ85_002676</name>
</gene>
<dbReference type="PANTHER" id="PTHR21136">
    <property type="entry name" value="SNARE PROTEINS"/>
    <property type="match status" value="1"/>
</dbReference>
<dbReference type="SUPFAM" id="SSF58038">
    <property type="entry name" value="SNARE fusion complex"/>
    <property type="match status" value="1"/>
</dbReference>
<dbReference type="Proteomes" id="UP000244309">
    <property type="component" value="Unassembled WGS sequence"/>
</dbReference>
<dbReference type="GO" id="GO:0016020">
    <property type="term" value="C:membrane"/>
    <property type="evidence" value="ECO:0007669"/>
    <property type="project" value="InterPro"/>
</dbReference>
<reference evidence="5 6" key="1">
    <citation type="submission" date="2017-12" db="EMBL/GenBank/DDBJ databases">
        <title>Genome Sequence of a Multidrug-Resistant Candida haemulonii Isolate from a Patient with Chronic Leg Ulcers in Israel.</title>
        <authorList>
            <person name="Chow N.A."/>
            <person name="Gade L."/>
            <person name="Batra D."/>
            <person name="Rowe L.A."/>
            <person name="Ben-Ami R."/>
            <person name="Loparev V.N."/>
            <person name="Litvintseva A.P."/>
        </authorList>
    </citation>
    <scope>NUCLEOTIDE SEQUENCE [LARGE SCALE GENOMIC DNA]</scope>
    <source>
        <strain evidence="5 6">B11899</strain>
    </source>
</reference>
<dbReference type="InterPro" id="IPR051097">
    <property type="entry name" value="Synaptobrevin-like_transport"/>
</dbReference>
<accession>A0A2V1B161</accession>
<keyword evidence="2" id="KW-0175">Coiled coil</keyword>
<dbReference type="InterPro" id="IPR001388">
    <property type="entry name" value="Synaptobrevin-like"/>
</dbReference>
<evidence type="ECO:0000313" key="6">
    <source>
        <dbReference type="Proteomes" id="UP000244309"/>
    </source>
</evidence>
<dbReference type="AlphaFoldDB" id="A0A2V1B161"/>
<keyword evidence="1" id="KW-0813">Transport</keyword>
<feature type="domain" description="V-SNARE coiled-coil homology" evidence="4">
    <location>
        <begin position="197"/>
        <end position="257"/>
    </location>
</feature>
<dbReference type="PROSITE" id="PS50892">
    <property type="entry name" value="V_SNARE"/>
    <property type="match status" value="1"/>
</dbReference>
<dbReference type="GeneID" id="37008007"/>
<dbReference type="OrthoDB" id="190375at2759"/>
<keyword evidence="1" id="KW-0653">Protein transport</keyword>
<proteinExistence type="predicted"/>
<keyword evidence="3" id="KW-0472">Membrane</keyword>
<dbReference type="PRINTS" id="PR00219">
    <property type="entry name" value="SYNAPTOBREVN"/>
</dbReference>
<keyword evidence="6" id="KW-1185">Reference proteome</keyword>
<dbReference type="RefSeq" id="XP_025343891.1">
    <property type="nucleotide sequence ID" value="XM_025486341.1"/>
</dbReference>
<dbReference type="EMBL" id="PKFO01000010">
    <property type="protein sequence ID" value="PVH22951.1"/>
    <property type="molecule type" value="Genomic_DNA"/>
</dbReference>
<name>A0A2V1B161_9ASCO</name>
<dbReference type="Gene3D" id="1.20.5.110">
    <property type="match status" value="1"/>
</dbReference>
<organism evidence="5 6">
    <name type="scientific">Candidozyma haemuli</name>
    <dbReference type="NCBI Taxonomy" id="45357"/>
    <lineage>
        <taxon>Eukaryota</taxon>
        <taxon>Fungi</taxon>
        <taxon>Dikarya</taxon>
        <taxon>Ascomycota</taxon>
        <taxon>Saccharomycotina</taxon>
        <taxon>Pichiomycetes</taxon>
        <taxon>Metschnikowiaceae</taxon>
        <taxon>Candidozyma</taxon>
    </lineage>
</organism>